<evidence type="ECO:0000256" key="3">
    <source>
        <dbReference type="ARBA" id="ARBA00012891"/>
    </source>
</evidence>
<dbReference type="PROSITE" id="PS52038">
    <property type="entry name" value="TOPO_IB_2"/>
    <property type="match status" value="1"/>
</dbReference>
<dbReference type="AlphaFoldDB" id="A0A9Q1J5P3"/>
<evidence type="ECO:0000256" key="2">
    <source>
        <dbReference type="ARBA" id="ARBA00006645"/>
    </source>
</evidence>
<dbReference type="InterPro" id="IPR013500">
    <property type="entry name" value="TopoI_cat_euk"/>
</dbReference>
<dbReference type="SUPFAM" id="SSF56741">
    <property type="entry name" value="Eukaryotic DNA topoisomerase I, N-terminal DNA-binding fragment"/>
    <property type="match status" value="1"/>
</dbReference>
<feature type="domain" description="DNA topoisomerase I eukaryotic-type" evidence="9">
    <location>
        <begin position="237"/>
        <end position="466"/>
    </location>
</feature>
<evidence type="ECO:0000313" key="10">
    <source>
        <dbReference type="EMBL" id="KAJ8370515.1"/>
    </source>
</evidence>
<comment type="caution">
    <text evidence="10">The sequence shown here is derived from an EMBL/GenBank/DDBJ whole genome shotgun (WGS) entry which is preliminary data.</text>
</comment>
<comment type="similarity">
    <text evidence="2">Belongs to the type IB topoisomerase family.</text>
</comment>
<dbReference type="InterPro" id="IPR013030">
    <property type="entry name" value="DNA_topo_DNA_db_N_dom2"/>
</dbReference>
<dbReference type="InterPro" id="IPR036202">
    <property type="entry name" value="TopoI_DNA-bd_euk_N_sf"/>
</dbReference>
<dbReference type="Pfam" id="PF01028">
    <property type="entry name" value="Topoisom_I"/>
    <property type="match status" value="1"/>
</dbReference>
<dbReference type="GO" id="GO:0006265">
    <property type="term" value="P:DNA topological change"/>
    <property type="evidence" value="ECO:0007669"/>
    <property type="project" value="InterPro"/>
</dbReference>
<evidence type="ECO:0000256" key="6">
    <source>
        <dbReference type="ARBA" id="ARBA00023235"/>
    </source>
</evidence>
<accession>A0A9Q1J5P3</accession>
<feature type="compositionally biased region" description="Basic and acidic residues" evidence="8">
    <location>
        <begin position="14"/>
        <end position="28"/>
    </location>
</feature>
<gene>
    <name evidence="10" type="ORF">SKAU_G00105430</name>
</gene>
<dbReference type="InterPro" id="IPR014711">
    <property type="entry name" value="TopoI_cat_a-hlx-sub_euk"/>
</dbReference>
<dbReference type="Proteomes" id="UP001152622">
    <property type="component" value="Chromosome 3"/>
</dbReference>
<dbReference type="InterPro" id="IPR013034">
    <property type="entry name" value="DNA_topo_DNA_db_N_dom1"/>
</dbReference>
<name>A0A9Q1J5P3_SYNKA</name>
<sequence>METQKNEMGFNKMNKKEKEAEHWKEMKDKKQKAGLQEIDKEKQEAGLFKMIQEKQEVGVKNEMVINGQSKELRIKKKSKTDKLKEQPKEGKDWRVSLKKKPDEEIEPVMPLKFMKEEEGKPAMEMGNQRGAEEVAFFYAQMLDHEYTTKEVFRNNVLKDWRREMTPEERTLITDLNKCDFWDLFYEKKLRVEGQHNMSKEKQTIKEANERLMEEYGYCTLDQHRERIGNFRIEPPGLFCGRGEHPKQGMLKRRIQPEDVIINCSKQSRIPEPPAGHKWKEVRHDNTVTWLASWTENIQGSCKYSMLNPTTHSKGEDWEKYEVARRLNSCVDQIQSQYCQDMNSKEMLTRQRATALYFIDKQLPQLALRVGNEKEADETADTVGCCSLRVEHITLHRQLDTNKYVVEFDFLGKDSIRYYNKVPVIKRPDLVQWYHCVVELVQMPLQRTYVQFCVPIEVIFQQGLVYE</sequence>
<keyword evidence="4" id="KW-0799">Topoisomerase</keyword>
<dbReference type="GO" id="GO:0005730">
    <property type="term" value="C:nucleolus"/>
    <property type="evidence" value="ECO:0007669"/>
    <property type="project" value="TreeGrafter"/>
</dbReference>
<feature type="region of interest" description="Disordered" evidence="8">
    <location>
        <begin position="1"/>
        <end position="35"/>
    </location>
</feature>
<dbReference type="PRINTS" id="PR00416">
    <property type="entry name" value="EUTPISMRASEI"/>
</dbReference>
<dbReference type="FunFam" id="2.170.11.10:FF:000002">
    <property type="entry name" value="DNA topoisomerase I"/>
    <property type="match status" value="1"/>
</dbReference>
<dbReference type="Gene3D" id="2.170.11.10">
    <property type="entry name" value="DNA Topoisomerase I, domain 2"/>
    <property type="match status" value="1"/>
</dbReference>
<dbReference type="GO" id="GO:0006260">
    <property type="term" value="P:DNA replication"/>
    <property type="evidence" value="ECO:0007669"/>
    <property type="project" value="TreeGrafter"/>
</dbReference>
<dbReference type="Pfam" id="PF02919">
    <property type="entry name" value="Topoisom_I_N"/>
    <property type="match status" value="1"/>
</dbReference>
<dbReference type="InterPro" id="IPR051062">
    <property type="entry name" value="Topoisomerase_IB"/>
</dbReference>
<keyword evidence="5 7" id="KW-0238">DNA-binding</keyword>
<dbReference type="InterPro" id="IPR008336">
    <property type="entry name" value="TopoI_DNA-bd_euk"/>
</dbReference>
<evidence type="ECO:0000256" key="4">
    <source>
        <dbReference type="ARBA" id="ARBA00023029"/>
    </source>
</evidence>
<comment type="catalytic activity">
    <reaction evidence="1">
        <text>ATP-independent breakage of single-stranded DNA, followed by passage and rejoining.</text>
        <dbReference type="EC" id="5.6.2.1"/>
    </reaction>
</comment>
<reference evidence="10" key="1">
    <citation type="journal article" date="2023" name="Science">
        <title>Genome structures resolve the early diversification of teleost fishes.</title>
        <authorList>
            <person name="Parey E."/>
            <person name="Louis A."/>
            <person name="Montfort J."/>
            <person name="Bouchez O."/>
            <person name="Roques C."/>
            <person name="Iampietro C."/>
            <person name="Lluch J."/>
            <person name="Castinel A."/>
            <person name="Donnadieu C."/>
            <person name="Desvignes T."/>
            <person name="Floi Bucao C."/>
            <person name="Jouanno E."/>
            <person name="Wen M."/>
            <person name="Mejri S."/>
            <person name="Dirks R."/>
            <person name="Jansen H."/>
            <person name="Henkel C."/>
            <person name="Chen W.J."/>
            <person name="Zahm M."/>
            <person name="Cabau C."/>
            <person name="Klopp C."/>
            <person name="Thompson A.W."/>
            <person name="Robinson-Rechavi M."/>
            <person name="Braasch I."/>
            <person name="Lecointre G."/>
            <person name="Bobe J."/>
            <person name="Postlethwait J.H."/>
            <person name="Berthelot C."/>
            <person name="Roest Crollius H."/>
            <person name="Guiguen Y."/>
        </authorList>
    </citation>
    <scope>NUCLEOTIDE SEQUENCE</scope>
    <source>
        <strain evidence="10">WJC10195</strain>
    </source>
</reference>
<evidence type="ECO:0000256" key="1">
    <source>
        <dbReference type="ARBA" id="ARBA00000213"/>
    </source>
</evidence>
<comment type="caution">
    <text evidence="7">Lacks conserved residue(s) required for the propagation of feature annotation.</text>
</comment>
<keyword evidence="11" id="KW-1185">Reference proteome</keyword>
<proteinExistence type="inferred from homology"/>
<dbReference type="SUPFAM" id="SSF56349">
    <property type="entry name" value="DNA breaking-rejoining enzymes"/>
    <property type="match status" value="1"/>
</dbReference>
<dbReference type="GO" id="GO:0003677">
    <property type="term" value="F:DNA binding"/>
    <property type="evidence" value="ECO:0007669"/>
    <property type="project" value="UniProtKB-UniRule"/>
</dbReference>
<evidence type="ECO:0000313" key="11">
    <source>
        <dbReference type="Proteomes" id="UP001152622"/>
    </source>
</evidence>
<dbReference type="PANTHER" id="PTHR10290">
    <property type="entry name" value="DNA TOPOISOMERASE I"/>
    <property type="match status" value="1"/>
</dbReference>
<dbReference type="EMBL" id="JAINUF010000003">
    <property type="protein sequence ID" value="KAJ8370515.1"/>
    <property type="molecule type" value="Genomic_DNA"/>
</dbReference>
<dbReference type="InterPro" id="IPR013499">
    <property type="entry name" value="TopoI_euk"/>
</dbReference>
<dbReference type="OrthoDB" id="47179at2759"/>
<dbReference type="Gene3D" id="3.90.15.10">
    <property type="entry name" value="Topoisomerase I, Chain A, domain 3"/>
    <property type="match status" value="1"/>
</dbReference>
<evidence type="ECO:0000256" key="5">
    <source>
        <dbReference type="ARBA" id="ARBA00023125"/>
    </source>
</evidence>
<dbReference type="InterPro" id="IPR001631">
    <property type="entry name" value="TopoI"/>
</dbReference>
<protein>
    <recommendedName>
        <fullName evidence="3">DNA topoisomerase</fullName>
        <ecNumber evidence="3">5.6.2.1</ecNumber>
    </recommendedName>
</protein>
<evidence type="ECO:0000256" key="7">
    <source>
        <dbReference type="PROSITE-ProRule" id="PRU01382"/>
    </source>
</evidence>
<dbReference type="GO" id="GO:0005694">
    <property type="term" value="C:chromosome"/>
    <property type="evidence" value="ECO:0007669"/>
    <property type="project" value="InterPro"/>
</dbReference>
<dbReference type="Gene3D" id="1.10.10.41">
    <property type="entry name" value="Yeast DNA topoisomerase - domain 1"/>
    <property type="match status" value="1"/>
</dbReference>
<dbReference type="GO" id="GO:0007059">
    <property type="term" value="P:chromosome segregation"/>
    <property type="evidence" value="ECO:0007669"/>
    <property type="project" value="TreeGrafter"/>
</dbReference>
<dbReference type="SMART" id="SM00435">
    <property type="entry name" value="TOPEUc"/>
    <property type="match status" value="1"/>
</dbReference>
<organism evidence="10 11">
    <name type="scientific">Synaphobranchus kaupii</name>
    <name type="common">Kaup's arrowtooth eel</name>
    <dbReference type="NCBI Taxonomy" id="118154"/>
    <lineage>
        <taxon>Eukaryota</taxon>
        <taxon>Metazoa</taxon>
        <taxon>Chordata</taxon>
        <taxon>Craniata</taxon>
        <taxon>Vertebrata</taxon>
        <taxon>Euteleostomi</taxon>
        <taxon>Actinopterygii</taxon>
        <taxon>Neopterygii</taxon>
        <taxon>Teleostei</taxon>
        <taxon>Anguilliformes</taxon>
        <taxon>Synaphobranchidae</taxon>
        <taxon>Synaphobranchus</taxon>
    </lineage>
</organism>
<keyword evidence="6" id="KW-0413">Isomerase</keyword>
<dbReference type="InterPro" id="IPR011010">
    <property type="entry name" value="DNA_brk_join_enz"/>
</dbReference>
<dbReference type="PANTHER" id="PTHR10290:SF24">
    <property type="entry name" value="DNA TOPOISOMERASE I"/>
    <property type="match status" value="1"/>
</dbReference>
<evidence type="ECO:0000256" key="8">
    <source>
        <dbReference type="SAM" id="MobiDB-lite"/>
    </source>
</evidence>
<dbReference type="GO" id="GO:0003917">
    <property type="term" value="F:DNA topoisomerase type I (single strand cut, ATP-independent) activity"/>
    <property type="evidence" value="ECO:0007669"/>
    <property type="project" value="UniProtKB-EC"/>
</dbReference>
<evidence type="ECO:0000259" key="9">
    <source>
        <dbReference type="SMART" id="SM00435"/>
    </source>
</evidence>
<dbReference type="EC" id="5.6.2.1" evidence="3"/>